<accession>A0ABW9I717</accession>
<proteinExistence type="predicted"/>
<evidence type="ECO:0000313" key="1">
    <source>
        <dbReference type="EMBL" id="MFM9615631.1"/>
    </source>
</evidence>
<comment type="caution">
    <text evidence="1">The sequence shown here is derived from an EMBL/GenBank/DDBJ whole genome shotgun (WGS) entry which is preliminary data.</text>
</comment>
<gene>
    <name evidence="1" type="ORF">ACKI18_43985</name>
</gene>
<name>A0ABW9I717_9ACTN</name>
<dbReference type="Proteomes" id="UP001631957">
    <property type="component" value="Unassembled WGS sequence"/>
</dbReference>
<keyword evidence="2" id="KW-1185">Reference proteome</keyword>
<dbReference type="EMBL" id="JBJVNI010000038">
    <property type="protein sequence ID" value="MFM9615631.1"/>
    <property type="molecule type" value="Genomic_DNA"/>
</dbReference>
<dbReference type="RefSeq" id="WP_409122433.1">
    <property type="nucleotide sequence ID" value="NZ_JBJVNI010000038.1"/>
</dbReference>
<reference evidence="1 2" key="1">
    <citation type="submission" date="2024-12" db="EMBL/GenBank/DDBJ databases">
        <title>Forecasting of Potato common scab and diversities of Pathogenic streptomyces spp. in china.</title>
        <authorList>
            <person name="Handique U."/>
            <person name="Wu J."/>
        </authorList>
    </citation>
    <scope>NUCLEOTIDE SEQUENCE [LARGE SCALE GENOMIC DNA]</scope>
    <source>
        <strain evidence="1 2">ZRIMU1530</strain>
    </source>
</reference>
<sequence length="214" mass="23131">MYILAWALTEDDLASLREACDRTGLPLECPSVEAERGEPLVLREDLLGAFVSSTTPLPEPLSAEDISRTGAYVVTVHHAPTPGDMLTAFHSGSSFAMSEPLGTSRLTSFLTYLRDVAAPQSTQVLDLDPSDVLATPSATVQLSPAEGKALRALSTRRSTIVPRPELMRLAGEDPRDLVQALQKRFREVGSGAQILKVPHMGFRLVGEVRLKSNP</sequence>
<organism evidence="1 2">
    <name type="scientific">Streptomyces niveiscabiei</name>
    <dbReference type="NCBI Taxonomy" id="164115"/>
    <lineage>
        <taxon>Bacteria</taxon>
        <taxon>Bacillati</taxon>
        <taxon>Actinomycetota</taxon>
        <taxon>Actinomycetes</taxon>
        <taxon>Kitasatosporales</taxon>
        <taxon>Streptomycetaceae</taxon>
        <taxon>Streptomyces</taxon>
    </lineage>
</organism>
<protein>
    <submittedName>
        <fullName evidence="1">Uncharacterized protein</fullName>
    </submittedName>
</protein>
<evidence type="ECO:0000313" key="2">
    <source>
        <dbReference type="Proteomes" id="UP001631957"/>
    </source>
</evidence>